<dbReference type="AlphaFoldDB" id="A0A518H7E2"/>
<dbReference type="RefSeq" id="WP_145273565.1">
    <property type="nucleotide sequence ID" value="NZ_CP036426.1"/>
</dbReference>
<dbReference type="Proteomes" id="UP000317835">
    <property type="component" value="Chromosome"/>
</dbReference>
<accession>A0A518H7E2</accession>
<dbReference type="PANTHER" id="PTHR34547:SF1">
    <property type="entry name" value="YACP-LIKE NYN DOMAIN PROTEIN"/>
    <property type="match status" value="1"/>
</dbReference>
<name>A0A518H7E2_9BACT</name>
<dbReference type="KEGG" id="tpla:ElP_46910"/>
<gene>
    <name evidence="2" type="ORF">ElP_46910</name>
</gene>
<reference evidence="2 3" key="1">
    <citation type="submission" date="2019-02" db="EMBL/GenBank/DDBJ databases">
        <title>Deep-cultivation of Planctomycetes and their phenomic and genomic characterization uncovers novel biology.</title>
        <authorList>
            <person name="Wiegand S."/>
            <person name="Jogler M."/>
            <person name="Boedeker C."/>
            <person name="Pinto D."/>
            <person name="Vollmers J."/>
            <person name="Rivas-Marin E."/>
            <person name="Kohn T."/>
            <person name="Peeters S.H."/>
            <person name="Heuer A."/>
            <person name="Rast P."/>
            <person name="Oberbeckmann S."/>
            <person name="Bunk B."/>
            <person name="Jeske O."/>
            <person name="Meyerdierks A."/>
            <person name="Storesund J.E."/>
            <person name="Kallscheuer N."/>
            <person name="Luecker S."/>
            <person name="Lage O.M."/>
            <person name="Pohl T."/>
            <person name="Merkel B.J."/>
            <person name="Hornburger P."/>
            <person name="Mueller R.-W."/>
            <person name="Bruemmer F."/>
            <person name="Labrenz M."/>
            <person name="Spormann A.M."/>
            <person name="Op den Camp H."/>
            <person name="Overmann J."/>
            <person name="Amann R."/>
            <person name="Jetten M.S.M."/>
            <person name="Mascher T."/>
            <person name="Medema M.H."/>
            <person name="Devos D.P."/>
            <person name="Kaster A.-K."/>
            <person name="Ovreas L."/>
            <person name="Rohde M."/>
            <person name="Galperin M.Y."/>
            <person name="Jogler C."/>
        </authorList>
    </citation>
    <scope>NUCLEOTIDE SEQUENCE [LARGE SCALE GENOMIC DNA]</scope>
    <source>
        <strain evidence="2 3">ElP</strain>
    </source>
</reference>
<evidence type="ECO:0000313" key="3">
    <source>
        <dbReference type="Proteomes" id="UP000317835"/>
    </source>
</evidence>
<dbReference type="PANTHER" id="PTHR34547">
    <property type="entry name" value="YACP-LIKE NYN DOMAIN PROTEIN"/>
    <property type="match status" value="1"/>
</dbReference>
<sequence>MRLLIDGYNLMHAAGRMGRRFGPDGLRRARHRFLDELAHTLGAEQAGQTTLVFDATTLPLSQAPESSHKGMSVIFAVEEDDADTRIELLIAGDSAPRSLTVVSTDRRIRRAAARRRATAVRSDDFLDYLDTLRARSAAPSPKDRHGLRDRNETPGPDERDDWLRIFAEGDEETGLDPGYGPDPPGWTDEDFERIVREVEAEFRDSIRPLPSRSRKP</sequence>
<organism evidence="2 3">
    <name type="scientific">Tautonia plasticadhaerens</name>
    <dbReference type="NCBI Taxonomy" id="2527974"/>
    <lineage>
        <taxon>Bacteria</taxon>
        <taxon>Pseudomonadati</taxon>
        <taxon>Planctomycetota</taxon>
        <taxon>Planctomycetia</taxon>
        <taxon>Isosphaerales</taxon>
        <taxon>Isosphaeraceae</taxon>
        <taxon>Tautonia</taxon>
    </lineage>
</organism>
<dbReference type="Pfam" id="PF05991">
    <property type="entry name" value="NYN_YacP"/>
    <property type="match status" value="1"/>
</dbReference>
<keyword evidence="3" id="KW-1185">Reference proteome</keyword>
<proteinExistence type="predicted"/>
<dbReference type="EMBL" id="CP036426">
    <property type="protein sequence ID" value="QDV36762.1"/>
    <property type="molecule type" value="Genomic_DNA"/>
</dbReference>
<feature type="compositionally biased region" description="Basic and acidic residues" evidence="1">
    <location>
        <begin position="141"/>
        <end position="152"/>
    </location>
</feature>
<protein>
    <submittedName>
        <fullName evidence="2">YacP-like NYN domain protein</fullName>
    </submittedName>
</protein>
<evidence type="ECO:0000313" key="2">
    <source>
        <dbReference type="EMBL" id="QDV36762.1"/>
    </source>
</evidence>
<feature type="region of interest" description="Disordered" evidence="1">
    <location>
        <begin position="136"/>
        <end position="190"/>
    </location>
</feature>
<dbReference type="InterPro" id="IPR010298">
    <property type="entry name" value="YacP-like"/>
</dbReference>
<evidence type="ECO:0000256" key="1">
    <source>
        <dbReference type="SAM" id="MobiDB-lite"/>
    </source>
</evidence>
<dbReference type="OrthoDB" id="286832at2"/>